<dbReference type="EMBL" id="FNSO01000003">
    <property type="protein sequence ID" value="SEB39330.1"/>
    <property type="molecule type" value="Genomic_DNA"/>
</dbReference>
<sequence>MSDWLRYLLIAILLLMAVIVVAYGRSRKSGAARTRDDVVEAEDVTRRRRRMAASVLGWLVLAMVVVSTAAVGLLWFLGWPRFPKAGSFGVPQMLDLLKIALSVVAGFGGVVLLAVNYRRQRVAEDEHDLDVDRAQREVEQRFNERLSSAAEQLAHESPAVRLTGVYALAGLADDWADKRQVCVDVLCGYLRLGRNSDKPGETEIRNAVLRAIRDRVVETAEPSWRALDFDFTGLVFDNADFAGLSFEGAVVFDNAEFRGLLTSFARTTFRGRLSCLDTRFTAKTTVFTNVVFERAAVHFVGAEFDGEVLDFGDGELSGRPVGFYACRFRVQRINFGDFSIAAGTLRFERCDFADLELDLSGRSYEWSGGGGGWSRVALSDVRMVRCRLDLSWSGDRHRVITIQNAVLDTVAIAVDTSEDAGPQRLITEKLELRGGTTLPPHRVRT</sequence>
<dbReference type="STRING" id="208445.SAMN04489727_1322"/>
<accession>A0A1H4IZ53</accession>
<evidence type="ECO:0000256" key="1">
    <source>
        <dbReference type="SAM" id="Phobius"/>
    </source>
</evidence>
<dbReference type="RefSeq" id="WP_091304943.1">
    <property type="nucleotide sequence ID" value="NZ_FNSO01000003.1"/>
</dbReference>
<dbReference type="OrthoDB" id="8440251at2"/>
<dbReference type="AlphaFoldDB" id="A0A1H4IZ53"/>
<feature type="transmembrane region" description="Helical" evidence="1">
    <location>
        <begin position="55"/>
        <end position="76"/>
    </location>
</feature>
<keyword evidence="3" id="KW-1185">Reference proteome</keyword>
<keyword evidence="1" id="KW-0812">Transmembrane</keyword>
<gene>
    <name evidence="2" type="ORF">SAMN04489727_1322</name>
</gene>
<evidence type="ECO:0008006" key="4">
    <source>
        <dbReference type="Google" id="ProtNLM"/>
    </source>
</evidence>
<evidence type="ECO:0000313" key="3">
    <source>
        <dbReference type="Proteomes" id="UP000199622"/>
    </source>
</evidence>
<dbReference type="Proteomes" id="UP000199622">
    <property type="component" value="Unassembled WGS sequence"/>
</dbReference>
<organism evidence="2 3">
    <name type="scientific">Amycolatopsis tolypomycina</name>
    <dbReference type="NCBI Taxonomy" id="208445"/>
    <lineage>
        <taxon>Bacteria</taxon>
        <taxon>Bacillati</taxon>
        <taxon>Actinomycetota</taxon>
        <taxon>Actinomycetes</taxon>
        <taxon>Pseudonocardiales</taxon>
        <taxon>Pseudonocardiaceae</taxon>
        <taxon>Amycolatopsis</taxon>
    </lineage>
</organism>
<evidence type="ECO:0000313" key="2">
    <source>
        <dbReference type="EMBL" id="SEB39330.1"/>
    </source>
</evidence>
<feature type="transmembrane region" description="Helical" evidence="1">
    <location>
        <begin position="96"/>
        <end position="115"/>
    </location>
</feature>
<keyword evidence="1" id="KW-0472">Membrane</keyword>
<protein>
    <recommendedName>
        <fullName evidence="4">Pentapeptide repeat-containing protein</fullName>
    </recommendedName>
</protein>
<feature type="transmembrane region" description="Helical" evidence="1">
    <location>
        <begin position="6"/>
        <end position="24"/>
    </location>
</feature>
<keyword evidence="1" id="KW-1133">Transmembrane helix</keyword>
<name>A0A1H4IZ53_9PSEU</name>
<reference evidence="3" key="1">
    <citation type="submission" date="2016-10" db="EMBL/GenBank/DDBJ databases">
        <authorList>
            <person name="Varghese N."/>
            <person name="Submissions S."/>
        </authorList>
    </citation>
    <scope>NUCLEOTIDE SEQUENCE [LARGE SCALE GENOMIC DNA]</scope>
    <source>
        <strain evidence="3">DSM 44544</strain>
    </source>
</reference>
<proteinExistence type="predicted"/>